<name>A0AAW8JFS8_9GAMM</name>
<dbReference type="RefSeq" id="WP_277090290.1">
    <property type="nucleotide sequence ID" value="NZ_DAMBEH010000037.1"/>
</dbReference>
<reference evidence="1" key="1">
    <citation type="submission" date="2023-08" db="EMBL/GenBank/DDBJ databases">
        <title>Emergence of clinically-relevant ST2 carbapenem-resistant Acinetobacter baumannii strains in hospital sewages in Zhejiang, East of China.</title>
        <authorList>
            <person name="Kaichao C."/>
            <person name="Zhang R."/>
        </authorList>
    </citation>
    <scope>NUCLEOTIDE SEQUENCE</scope>
    <source>
        <strain evidence="1">M-SY-60</strain>
    </source>
</reference>
<comment type="caution">
    <text evidence="1">The sequence shown here is derived from an EMBL/GenBank/DDBJ whole genome shotgun (WGS) entry which is preliminary data.</text>
</comment>
<evidence type="ECO:0000313" key="1">
    <source>
        <dbReference type="EMBL" id="MDQ9071437.1"/>
    </source>
</evidence>
<dbReference type="EMBL" id="JAVIDA010000008">
    <property type="protein sequence ID" value="MDQ9071437.1"/>
    <property type="molecule type" value="Genomic_DNA"/>
</dbReference>
<dbReference type="Proteomes" id="UP001243195">
    <property type="component" value="Unassembled WGS sequence"/>
</dbReference>
<proteinExistence type="predicted"/>
<evidence type="ECO:0000313" key="2">
    <source>
        <dbReference type="Proteomes" id="UP001243195"/>
    </source>
</evidence>
<protein>
    <submittedName>
        <fullName evidence="1">Uncharacterized protein</fullName>
    </submittedName>
</protein>
<accession>A0AAW8JFS8</accession>
<sequence length="225" mass="26973">MKEMFGLSSETYHVHQESLKHLAIIDVAPHLDIQSLACDVVVLLACEQNQHKDSIIYLKEPNILKQTRLKTRFAFQTNGFLFDFFGSFIKKVRSTRQNFSSENYRILLTDIIDHQLERNIKTPETAYNWTNRRWRLDEDKRQERYDKLYHSFQENGYDFNYPMHIMLCRSMGVKDKLNQGHHRIMFCKMLNIDEVSTKFISSAYMPPIFQSFFKKFIQLIHYKQV</sequence>
<organism evidence="1 2">
    <name type="scientific">Acinetobacter gerneri</name>
    <dbReference type="NCBI Taxonomy" id="202952"/>
    <lineage>
        <taxon>Bacteria</taxon>
        <taxon>Pseudomonadati</taxon>
        <taxon>Pseudomonadota</taxon>
        <taxon>Gammaproteobacteria</taxon>
        <taxon>Moraxellales</taxon>
        <taxon>Moraxellaceae</taxon>
        <taxon>Acinetobacter</taxon>
    </lineage>
</organism>
<gene>
    <name evidence="1" type="ORF">RFH51_08210</name>
</gene>
<dbReference type="AlphaFoldDB" id="A0AAW8JFS8"/>